<dbReference type="InterPro" id="IPR025491">
    <property type="entry name" value="DUF4382"/>
</dbReference>
<feature type="signal peptide" evidence="1">
    <location>
        <begin position="1"/>
        <end position="24"/>
    </location>
</feature>
<gene>
    <name evidence="3" type="ordered locus">M5M_15995</name>
</gene>
<dbReference type="EMBL" id="CP003746">
    <property type="protein sequence ID" value="AFV00332.1"/>
    <property type="molecule type" value="Genomic_DNA"/>
</dbReference>
<reference evidence="3 4" key="1">
    <citation type="journal article" date="2013" name="Genome Announc.">
        <title>Complete genome sequence of Simiduia agarivorans SA1(T), a marine bacterium able to degrade a variety of polysaccharides.</title>
        <authorList>
            <person name="Lin S.Y."/>
            <person name="Shieh W.Y."/>
            <person name="Chen J.S."/>
            <person name="Tang S.L."/>
        </authorList>
    </citation>
    <scope>NUCLEOTIDE SEQUENCE [LARGE SCALE GENOMIC DNA]</scope>
    <source>
        <strain evidence="4">DSM 21679 / JCM 13881 / BCRC 17597 / SA1</strain>
    </source>
</reference>
<dbReference type="Proteomes" id="UP000000466">
    <property type="component" value="Chromosome"/>
</dbReference>
<organism evidence="3 4">
    <name type="scientific">Simiduia agarivorans (strain DSM 21679 / JCM 13881 / BCRC 17597 / SA1)</name>
    <dbReference type="NCBI Taxonomy" id="1117647"/>
    <lineage>
        <taxon>Bacteria</taxon>
        <taxon>Pseudomonadati</taxon>
        <taxon>Pseudomonadota</taxon>
        <taxon>Gammaproteobacteria</taxon>
        <taxon>Cellvibrionales</taxon>
        <taxon>Cellvibrionaceae</taxon>
        <taxon>Simiduia</taxon>
    </lineage>
</organism>
<evidence type="ECO:0000256" key="1">
    <source>
        <dbReference type="SAM" id="SignalP"/>
    </source>
</evidence>
<evidence type="ECO:0000259" key="2">
    <source>
        <dbReference type="Pfam" id="PF14321"/>
    </source>
</evidence>
<feature type="chain" id="PRO_5003878270" description="DUF4382 domain-containing protein" evidence="1">
    <location>
        <begin position="25"/>
        <end position="615"/>
    </location>
</feature>
<dbReference type="Pfam" id="PF14321">
    <property type="entry name" value="DUF4382"/>
    <property type="match status" value="1"/>
</dbReference>
<sequence length="615" mass="65498">MTHSKTLLSLACAALMACGGGSNSDVEQPPLDSEVSLTSLTLALTDAEGDFLQYEVDVKSIRLTNTRGDVVDALPGSTRVDFAQYTDVSELVGITQVPTGYYRSAVARVDFSSALIVAQDENGNAIAATAVDAEGNPLGEVDVEIDVSRFENAQGFWLRPGRAARFTLDFDLDASNLLTIDDAGTPDDVSDDSATTEVSPVWVAEPELDTEREHRIRGLLQSADTTASTITLAVRPFHHRTGDFGELTLAVASDAHYEIDQQDFDGEAGLTALAALPADAPLVASGHFVQSEERFVVDTVFAGSSVPWADGEFAKGIVIARDAQTLTLRGVRFAPSAPHGIAIGNDITVNLDENTTVSRVGRSVDHGTHGISIGSRVRIYDEVTGGELHATHVGLLKNQLRARVNTTQDGVVSSELSLFNGLRPDALQWTLAGADPANYRIADSGLPHSLTDGDYLKARGWVSAYDFTNNQTINSFDFHASTLVNMAVDSRGAGLHLHWEDGSAPFVSAGADAVHLSLAGLHKGSVSFAGFRNPLTEDSVVTLVPAQDGRSVFAIADRNEQNIAMFTSFESMSAAAAETVAAGQSLARINAVGQWDEQIGEFTVRRMVMVFASDE</sequence>
<protein>
    <recommendedName>
        <fullName evidence="2">DUF4382 domain-containing protein</fullName>
    </recommendedName>
</protein>
<dbReference type="STRING" id="1117647.M5M_15995"/>
<dbReference type="HOGENOM" id="CLU_444035_0_0_6"/>
<dbReference type="AlphaFoldDB" id="K4KMT6"/>
<evidence type="ECO:0000313" key="3">
    <source>
        <dbReference type="EMBL" id="AFV00332.1"/>
    </source>
</evidence>
<name>K4KMT6_SIMAS</name>
<accession>K4KMT6</accession>
<dbReference type="OrthoDB" id="6189102at2"/>
<proteinExistence type="predicted"/>
<keyword evidence="1" id="KW-0732">Signal</keyword>
<dbReference type="RefSeq" id="WP_015048484.1">
    <property type="nucleotide sequence ID" value="NC_018868.3"/>
</dbReference>
<dbReference type="KEGG" id="saga:M5M_15995"/>
<keyword evidence="4" id="KW-1185">Reference proteome</keyword>
<dbReference type="eggNOG" id="ENOG5030V2R">
    <property type="taxonomic scope" value="Bacteria"/>
</dbReference>
<evidence type="ECO:0000313" key="4">
    <source>
        <dbReference type="Proteomes" id="UP000000466"/>
    </source>
</evidence>
<feature type="domain" description="DUF4382" evidence="2">
    <location>
        <begin position="39"/>
        <end position="175"/>
    </location>
</feature>
<dbReference type="PROSITE" id="PS51257">
    <property type="entry name" value="PROKAR_LIPOPROTEIN"/>
    <property type="match status" value="1"/>
</dbReference>